<evidence type="ECO:0000256" key="1">
    <source>
        <dbReference type="SAM" id="MobiDB-lite"/>
    </source>
</evidence>
<organism evidence="2 3">
    <name type="scientific">Miscanthus lutarioriparius</name>
    <dbReference type="NCBI Taxonomy" id="422564"/>
    <lineage>
        <taxon>Eukaryota</taxon>
        <taxon>Viridiplantae</taxon>
        <taxon>Streptophyta</taxon>
        <taxon>Embryophyta</taxon>
        <taxon>Tracheophyta</taxon>
        <taxon>Spermatophyta</taxon>
        <taxon>Magnoliopsida</taxon>
        <taxon>Liliopsida</taxon>
        <taxon>Poales</taxon>
        <taxon>Poaceae</taxon>
        <taxon>PACMAD clade</taxon>
        <taxon>Panicoideae</taxon>
        <taxon>Andropogonodae</taxon>
        <taxon>Andropogoneae</taxon>
        <taxon>Saccharinae</taxon>
        <taxon>Miscanthus</taxon>
    </lineage>
</organism>
<dbReference type="OrthoDB" id="809632at2759"/>
<keyword evidence="3" id="KW-1185">Reference proteome</keyword>
<reference evidence="2" key="1">
    <citation type="submission" date="2020-10" db="EMBL/GenBank/DDBJ databases">
        <authorList>
            <person name="Han B."/>
            <person name="Lu T."/>
            <person name="Zhao Q."/>
            <person name="Huang X."/>
            <person name="Zhao Y."/>
        </authorList>
    </citation>
    <scope>NUCLEOTIDE SEQUENCE</scope>
</reference>
<dbReference type="Gene3D" id="3.90.180.10">
    <property type="entry name" value="Medium-chain alcohol dehydrogenases, catalytic domain"/>
    <property type="match status" value="1"/>
</dbReference>
<evidence type="ECO:0000313" key="2">
    <source>
        <dbReference type="EMBL" id="CAD6270243.1"/>
    </source>
</evidence>
<protein>
    <submittedName>
        <fullName evidence="2">Uncharacterized protein</fullName>
    </submittedName>
</protein>
<name>A0A811RJQ6_9POAL</name>
<dbReference type="AlphaFoldDB" id="A0A811RJQ6"/>
<feature type="region of interest" description="Disordered" evidence="1">
    <location>
        <begin position="40"/>
        <end position="66"/>
    </location>
</feature>
<proteinExistence type="predicted"/>
<sequence>MAAASANGQEVPNKRVILKSYVTGFPTEDDMEVVTGTAPRRAAGVGGHGGQEPLRLLRPVHARPHD</sequence>
<dbReference type="Proteomes" id="UP000604825">
    <property type="component" value="Unassembled WGS sequence"/>
</dbReference>
<gene>
    <name evidence="2" type="ORF">NCGR_LOCUS53535</name>
</gene>
<comment type="caution">
    <text evidence="2">The sequence shown here is derived from an EMBL/GenBank/DDBJ whole genome shotgun (WGS) entry which is preliminary data.</text>
</comment>
<accession>A0A811RJQ6</accession>
<dbReference type="EMBL" id="CAJGYO010000015">
    <property type="protein sequence ID" value="CAD6270243.1"/>
    <property type="molecule type" value="Genomic_DNA"/>
</dbReference>
<evidence type="ECO:0000313" key="3">
    <source>
        <dbReference type="Proteomes" id="UP000604825"/>
    </source>
</evidence>